<feature type="domain" description="Wax synthase" evidence="10">
    <location>
        <begin position="307"/>
        <end position="368"/>
    </location>
</feature>
<accession>A0A7S4RHE4</accession>
<evidence type="ECO:0000256" key="2">
    <source>
        <dbReference type="ARBA" id="ARBA00005179"/>
    </source>
</evidence>
<protein>
    <recommendedName>
        <fullName evidence="10">Wax synthase domain-containing protein</fullName>
    </recommendedName>
</protein>
<evidence type="ECO:0000313" key="11">
    <source>
        <dbReference type="EMBL" id="CAE4614604.1"/>
    </source>
</evidence>
<dbReference type="EMBL" id="HBNS01023799">
    <property type="protein sequence ID" value="CAE4614604.1"/>
    <property type="molecule type" value="Transcribed_RNA"/>
</dbReference>
<evidence type="ECO:0000256" key="8">
    <source>
        <dbReference type="SAM" id="MobiDB-lite"/>
    </source>
</evidence>
<feature type="compositionally biased region" description="Low complexity" evidence="8">
    <location>
        <begin position="185"/>
        <end position="195"/>
    </location>
</feature>
<feature type="compositionally biased region" description="Basic and acidic residues" evidence="8">
    <location>
        <begin position="175"/>
        <end position="184"/>
    </location>
</feature>
<keyword evidence="6 9" id="KW-1133">Transmembrane helix</keyword>
<comment type="pathway">
    <text evidence="2">Secondary metabolite biosynthesis.</text>
</comment>
<evidence type="ECO:0000256" key="3">
    <source>
        <dbReference type="ARBA" id="ARBA00007282"/>
    </source>
</evidence>
<reference evidence="11" key="1">
    <citation type="submission" date="2021-01" db="EMBL/GenBank/DDBJ databases">
        <authorList>
            <person name="Corre E."/>
            <person name="Pelletier E."/>
            <person name="Niang G."/>
            <person name="Scheremetjew M."/>
            <person name="Finn R."/>
            <person name="Kale V."/>
            <person name="Holt S."/>
            <person name="Cochrane G."/>
            <person name="Meng A."/>
            <person name="Brown T."/>
            <person name="Cohen L."/>
        </authorList>
    </citation>
    <scope>NUCLEOTIDE SEQUENCE</scope>
    <source>
        <strain evidence="11">GSO104</strain>
    </source>
</reference>
<feature type="transmembrane region" description="Helical" evidence="9">
    <location>
        <begin position="262"/>
        <end position="282"/>
    </location>
</feature>
<evidence type="ECO:0000259" key="10">
    <source>
        <dbReference type="Pfam" id="PF13813"/>
    </source>
</evidence>
<gene>
    <name evidence="11" type="ORF">DBRI00130_LOCUS18785</name>
</gene>
<feature type="transmembrane region" description="Helical" evidence="9">
    <location>
        <begin position="349"/>
        <end position="371"/>
    </location>
</feature>
<dbReference type="AlphaFoldDB" id="A0A7S4RHE4"/>
<evidence type="ECO:0000256" key="5">
    <source>
        <dbReference type="ARBA" id="ARBA00022692"/>
    </source>
</evidence>
<feature type="transmembrane region" description="Helical" evidence="9">
    <location>
        <begin position="433"/>
        <end position="451"/>
    </location>
</feature>
<proteinExistence type="inferred from homology"/>
<keyword evidence="4" id="KW-0808">Transferase</keyword>
<evidence type="ECO:0000256" key="7">
    <source>
        <dbReference type="ARBA" id="ARBA00023136"/>
    </source>
</evidence>
<dbReference type="Pfam" id="PF13813">
    <property type="entry name" value="MBOAT_2"/>
    <property type="match status" value="1"/>
</dbReference>
<dbReference type="GO" id="GO:0006629">
    <property type="term" value="P:lipid metabolic process"/>
    <property type="evidence" value="ECO:0007669"/>
    <property type="project" value="InterPro"/>
</dbReference>
<feature type="transmembrane region" description="Helical" evidence="9">
    <location>
        <begin position="222"/>
        <end position="242"/>
    </location>
</feature>
<dbReference type="InterPro" id="IPR044851">
    <property type="entry name" value="Wax_synthase"/>
</dbReference>
<feature type="transmembrane region" description="Helical" evidence="9">
    <location>
        <begin position="391"/>
        <end position="412"/>
    </location>
</feature>
<dbReference type="GO" id="GO:0008374">
    <property type="term" value="F:O-acyltransferase activity"/>
    <property type="evidence" value="ECO:0007669"/>
    <property type="project" value="InterPro"/>
</dbReference>
<dbReference type="InterPro" id="IPR032805">
    <property type="entry name" value="Wax_synthase_dom"/>
</dbReference>
<comment type="similarity">
    <text evidence="3">Belongs to the wax synthase family.</text>
</comment>
<feature type="transmembrane region" description="Helical" evidence="9">
    <location>
        <begin position="47"/>
        <end position="73"/>
    </location>
</feature>
<feature type="region of interest" description="Disordered" evidence="8">
    <location>
        <begin position="173"/>
        <end position="204"/>
    </location>
</feature>
<dbReference type="PANTHER" id="PTHR31595">
    <property type="entry name" value="LONG-CHAIN-ALCOHOL O-FATTY-ACYLTRANSFERASE 3-RELATED"/>
    <property type="match status" value="1"/>
</dbReference>
<evidence type="ECO:0000256" key="9">
    <source>
        <dbReference type="SAM" id="Phobius"/>
    </source>
</evidence>
<dbReference type="GO" id="GO:0016020">
    <property type="term" value="C:membrane"/>
    <property type="evidence" value="ECO:0007669"/>
    <property type="project" value="UniProtKB-SubCell"/>
</dbReference>
<sequence>MPSLPDTCLSKILQYFQYESTLDQDDRTPILLPFCQQWGLLLPKMDLWIHLYVSFTIQMIICAIFSMIIYCFILRPRCSAPSTSALSPFLVGYGVIIPISLVYPHYCIHMLHMQHRILILNTCIVSTYVSFRCMEAMHGTPPPFCRKTNSCCFWDYVLYASLPVDLMCDNPPASKKKDTDETTTTRKQQLQQQQQHSKTNSPTNQSVFLQSTWNDVIINFKIGILCFVSLSILTSILIPLRWKLLSIQEPRKDYFGSHWMKYLGMEHIVNNFFTALLFYLTINFGNKLLESAVNLAGYKPRSFMNSPLFSSKSPRDFWSNRWNSIFHHLIKRSLYKPLLEKQNISKANAMIFTFLISGFYHEYIATILTYAHTIHNGDVNDNASNNLRLRDLLNCHGGNLLFFTWNGLLVLLDYKYGKQIGTALSPLMKKMPGIIQSLLVVCMALPFSHWITNDMIQSHYFDHVAILLPIIVRV</sequence>
<keyword evidence="7 9" id="KW-0472">Membrane</keyword>
<feature type="transmembrane region" description="Helical" evidence="9">
    <location>
        <begin position="85"/>
        <end position="103"/>
    </location>
</feature>
<name>A0A7S4RHE4_9STRA</name>
<organism evidence="11">
    <name type="scientific">Ditylum brightwellii</name>
    <dbReference type="NCBI Taxonomy" id="49249"/>
    <lineage>
        <taxon>Eukaryota</taxon>
        <taxon>Sar</taxon>
        <taxon>Stramenopiles</taxon>
        <taxon>Ochrophyta</taxon>
        <taxon>Bacillariophyta</taxon>
        <taxon>Mediophyceae</taxon>
        <taxon>Lithodesmiophycidae</taxon>
        <taxon>Lithodesmiales</taxon>
        <taxon>Lithodesmiaceae</taxon>
        <taxon>Ditylum</taxon>
    </lineage>
</organism>
<evidence type="ECO:0000256" key="6">
    <source>
        <dbReference type="ARBA" id="ARBA00022989"/>
    </source>
</evidence>
<keyword evidence="5 9" id="KW-0812">Transmembrane</keyword>
<evidence type="ECO:0000256" key="4">
    <source>
        <dbReference type="ARBA" id="ARBA00022679"/>
    </source>
</evidence>
<dbReference type="PANTHER" id="PTHR31595:SF57">
    <property type="entry name" value="OS04G0481900 PROTEIN"/>
    <property type="match status" value="1"/>
</dbReference>
<evidence type="ECO:0000256" key="1">
    <source>
        <dbReference type="ARBA" id="ARBA00004141"/>
    </source>
</evidence>
<comment type="subcellular location">
    <subcellularLocation>
        <location evidence="1">Membrane</location>
        <topology evidence="1">Multi-pass membrane protein</topology>
    </subcellularLocation>
</comment>